<accession>A0A7W7M6Y0</accession>
<dbReference type="Pfam" id="PF01844">
    <property type="entry name" value="HNH"/>
    <property type="match status" value="1"/>
</dbReference>
<dbReference type="CDD" id="cd00085">
    <property type="entry name" value="HNHc"/>
    <property type="match status" value="1"/>
</dbReference>
<feature type="domain" description="HNH" evidence="1">
    <location>
        <begin position="62"/>
        <end position="104"/>
    </location>
</feature>
<dbReference type="InterPro" id="IPR002711">
    <property type="entry name" value="HNH"/>
</dbReference>
<gene>
    <name evidence="2" type="ORF">BJY16_002692</name>
</gene>
<name>A0A7W7M6Y0_9ACTN</name>
<reference evidence="2 3" key="1">
    <citation type="submission" date="2020-08" db="EMBL/GenBank/DDBJ databases">
        <title>Sequencing the genomes of 1000 actinobacteria strains.</title>
        <authorList>
            <person name="Klenk H.-P."/>
        </authorList>
    </citation>
    <scope>NUCLEOTIDE SEQUENCE [LARGE SCALE GENOMIC DNA]</scope>
    <source>
        <strain evidence="2 3">DSM 45809</strain>
    </source>
</reference>
<dbReference type="InterPro" id="IPR003615">
    <property type="entry name" value="HNH_nuc"/>
</dbReference>
<organism evidence="2 3">
    <name type="scientific">Actinoplanes octamycinicus</name>
    <dbReference type="NCBI Taxonomy" id="135948"/>
    <lineage>
        <taxon>Bacteria</taxon>
        <taxon>Bacillati</taxon>
        <taxon>Actinomycetota</taxon>
        <taxon>Actinomycetes</taxon>
        <taxon>Micromonosporales</taxon>
        <taxon>Micromonosporaceae</taxon>
        <taxon>Actinoplanes</taxon>
    </lineage>
</organism>
<dbReference type="GO" id="GO:0003676">
    <property type="term" value="F:nucleic acid binding"/>
    <property type="evidence" value="ECO:0007669"/>
    <property type="project" value="InterPro"/>
</dbReference>
<sequence>MIPFVRRPLPADLSATLAAKTAALRLSNAPYDDARSAWKTAGTTRRSLKTYLCAMCARPAFCMYCHESRGTDVDHYEPIKQSPLRTFDWDNHLLACAYCNQQAKREAFPLDPAGTPLLLDPAGDDSADHMTLASTGVFIELTPRGAETIAVLGLNRRPELIQARLVSWRGVIRVFEQAARSGDALTTDDLEDLRFLPVVDAFHHFAHDVAAGRLGLKGVRPVLTSYAKKNLPVISGAFPACRL</sequence>
<keyword evidence="3" id="KW-1185">Reference proteome</keyword>
<dbReference type="GO" id="GO:0008270">
    <property type="term" value="F:zinc ion binding"/>
    <property type="evidence" value="ECO:0007669"/>
    <property type="project" value="InterPro"/>
</dbReference>
<dbReference type="EMBL" id="JACHNB010000001">
    <property type="protein sequence ID" value="MBB4739233.1"/>
    <property type="molecule type" value="Genomic_DNA"/>
</dbReference>
<protein>
    <recommendedName>
        <fullName evidence="1">HNH domain-containing protein</fullName>
    </recommendedName>
</protein>
<evidence type="ECO:0000313" key="3">
    <source>
        <dbReference type="Proteomes" id="UP000546162"/>
    </source>
</evidence>
<dbReference type="Gene3D" id="1.10.30.50">
    <property type="match status" value="1"/>
</dbReference>
<evidence type="ECO:0000259" key="1">
    <source>
        <dbReference type="Pfam" id="PF01844"/>
    </source>
</evidence>
<comment type="caution">
    <text evidence="2">The sequence shown here is derived from an EMBL/GenBank/DDBJ whole genome shotgun (WGS) entry which is preliminary data.</text>
</comment>
<dbReference type="GO" id="GO:0004519">
    <property type="term" value="F:endonuclease activity"/>
    <property type="evidence" value="ECO:0007669"/>
    <property type="project" value="InterPro"/>
</dbReference>
<dbReference type="AlphaFoldDB" id="A0A7W7M6Y0"/>
<proteinExistence type="predicted"/>
<dbReference type="Proteomes" id="UP000546162">
    <property type="component" value="Unassembled WGS sequence"/>
</dbReference>
<evidence type="ECO:0000313" key="2">
    <source>
        <dbReference type="EMBL" id="MBB4739233.1"/>
    </source>
</evidence>
<dbReference type="RefSeq" id="WP_185039803.1">
    <property type="nucleotide sequence ID" value="NZ_BAABFG010000005.1"/>
</dbReference>